<proteinExistence type="predicted"/>
<evidence type="ECO:0000313" key="9">
    <source>
        <dbReference type="Proteomes" id="UP000192277"/>
    </source>
</evidence>
<dbReference type="EMBL" id="LWBO01000012">
    <property type="protein sequence ID" value="OQP48839.1"/>
    <property type="molecule type" value="Genomic_DNA"/>
</dbReference>
<evidence type="ECO:0000259" key="6">
    <source>
        <dbReference type="Pfam" id="PF05426"/>
    </source>
</evidence>
<sequence length="711" mass="80256">MPGMKRIGIISMLIAGLFNSTMAQQHPSILLTRQKIDEVRNGVSRFPLLQQSWKEVKKDADKALKSPIDVPVPHDAGGGTTHEQHKKNYQNVLACGIAWQITKDEQYARFVKDILFQYAAVYNTWPRHPKRKDTPGGKMFWQSLNDCVWQVYVIQGYDCIYDYLKPEERKKIEDNLFEPIVKEFSEVNGEIFNKIHNHGTWSVAAVGMTGYVCGRKDWVDIALHGSKKDDKTGFLAQLNELFSPDGYYTEGPYYQRYAILPFILFAKTIQQYQPELKIYDYRNGLLKKSVNTALQCTYTNKMFFPVNDAMKDKSYETEEMIYAVDIAYSDMQSGDDLLDVAQQQQKVIVSDAGLKVAKAVAEGKTKPFAYVPMWISDGADGKGGGLGILRSGSNDDQACVLMKAASQGMGHGHFDRLNILYYDNNTEVFSDYGAVRFLNIESKNGGNYTKENNTWGKQTVAHNTIAVDKQSQYQANEKAGDQHAPGLIYFNNTPQYQVVSAEEDHAFEGVQLVRTAILFKPEGAQMPLLIDVFKAKSKAPHQYDLPFWYQGQLTDSNFPVNANKTKLLPAGDNYGYQHMWVNSDDKVNAANGVITILNNKRFYTTTFLADTGTSLCFVTCGANDPEFNLRNEKGFIISQKAAAGHTFINITEPHGQTNPIAEYTKGFKPLTKDIKLVNDNSETTGFEFTYNKKTYTVTLQYNNKQSFITIK</sequence>
<dbReference type="InterPro" id="IPR012480">
    <property type="entry name" value="Hepar_II_III_C"/>
</dbReference>
<feature type="chain" id="PRO_5046561824" evidence="5">
    <location>
        <begin position="24"/>
        <end position="711"/>
    </location>
</feature>
<feature type="domain" description="Heparinase II/III-like C-terminal" evidence="7">
    <location>
        <begin position="378"/>
        <end position="600"/>
    </location>
</feature>
<dbReference type="Pfam" id="PF05426">
    <property type="entry name" value="Alginate_lyase"/>
    <property type="match status" value="1"/>
</dbReference>
<comment type="subcellular location">
    <subcellularLocation>
        <location evidence="1">Periplasm</location>
    </subcellularLocation>
</comment>
<dbReference type="InterPro" id="IPR008397">
    <property type="entry name" value="Alginate_lyase_dom"/>
</dbReference>
<keyword evidence="4" id="KW-0456">Lyase</keyword>
<dbReference type="SUPFAM" id="SSF48230">
    <property type="entry name" value="Chondroitin AC/alginate lyase"/>
    <property type="match status" value="1"/>
</dbReference>
<evidence type="ECO:0000259" key="7">
    <source>
        <dbReference type="Pfam" id="PF07940"/>
    </source>
</evidence>
<evidence type="ECO:0000256" key="4">
    <source>
        <dbReference type="ARBA" id="ARBA00023239"/>
    </source>
</evidence>
<dbReference type="PANTHER" id="PTHR39210">
    <property type="entry name" value="HEPARIN-SULFATE LYASE"/>
    <property type="match status" value="1"/>
</dbReference>
<evidence type="ECO:0000256" key="5">
    <source>
        <dbReference type="SAM" id="SignalP"/>
    </source>
</evidence>
<evidence type="ECO:0000256" key="3">
    <source>
        <dbReference type="ARBA" id="ARBA00022764"/>
    </source>
</evidence>
<dbReference type="PANTHER" id="PTHR39210:SF1">
    <property type="entry name" value="HEPARIN-SULFATE LYASE"/>
    <property type="match status" value="1"/>
</dbReference>
<keyword evidence="9" id="KW-1185">Reference proteome</keyword>
<feature type="domain" description="Alginate lyase" evidence="6">
    <location>
        <begin position="61"/>
        <end position="296"/>
    </location>
</feature>
<dbReference type="Pfam" id="PF07940">
    <property type="entry name" value="Hepar_II_III_C"/>
    <property type="match status" value="1"/>
</dbReference>
<name>A0ABX3NYA6_9BACT</name>
<dbReference type="InterPro" id="IPR008929">
    <property type="entry name" value="Chondroitin_lyas"/>
</dbReference>
<organism evidence="8 9">
    <name type="scientific">Niastella koreensis</name>
    <dbReference type="NCBI Taxonomy" id="354356"/>
    <lineage>
        <taxon>Bacteria</taxon>
        <taxon>Pseudomonadati</taxon>
        <taxon>Bacteroidota</taxon>
        <taxon>Chitinophagia</taxon>
        <taxon>Chitinophagales</taxon>
        <taxon>Chitinophagaceae</taxon>
        <taxon>Niastella</taxon>
    </lineage>
</organism>
<feature type="signal peptide" evidence="5">
    <location>
        <begin position="1"/>
        <end position="23"/>
    </location>
</feature>
<gene>
    <name evidence="8" type="ORF">A4D02_05575</name>
</gene>
<evidence type="ECO:0000313" key="8">
    <source>
        <dbReference type="EMBL" id="OQP48839.1"/>
    </source>
</evidence>
<protein>
    <submittedName>
        <fullName evidence="8">Heparinase</fullName>
    </submittedName>
</protein>
<keyword evidence="2 5" id="KW-0732">Signal</keyword>
<reference evidence="8 9" key="1">
    <citation type="submission" date="2016-04" db="EMBL/GenBank/DDBJ databases">
        <authorList>
            <person name="Chen L."/>
            <person name="Zhuang W."/>
            <person name="Wang G."/>
        </authorList>
    </citation>
    <scope>NUCLEOTIDE SEQUENCE [LARGE SCALE GENOMIC DNA]</scope>
    <source>
        <strain evidence="9">GR20</strain>
    </source>
</reference>
<comment type="caution">
    <text evidence="8">The sequence shown here is derived from an EMBL/GenBank/DDBJ whole genome shotgun (WGS) entry which is preliminary data.</text>
</comment>
<evidence type="ECO:0000256" key="2">
    <source>
        <dbReference type="ARBA" id="ARBA00022729"/>
    </source>
</evidence>
<accession>A0ABX3NYA6</accession>
<evidence type="ECO:0000256" key="1">
    <source>
        <dbReference type="ARBA" id="ARBA00004418"/>
    </source>
</evidence>
<dbReference type="Proteomes" id="UP000192277">
    <property type="component" value="Unassembled WGS sequence"/>
</dbReference>
<keyword evidence="3" id="KW-0574">Periplasm</keyword>
<dbReference type="Gene3D" id="2.70.98.70">
    <property type="match status" value="1"/>
</dbReference>
<dbReference type="Gene3D" id="1.50.10.100">
    <property type="entry name" value="Chondroitin AC/alginate lyase"/>
    <property type="match status" value="1"/>
</dbReference>